<evidence type="ECO:0000313" key="7">
    <source>
        <dbReference type="EMBL" id="RLQ85189.1"/>
    </source>
</evidence>
<dbReference type="Proteomes" id="UP000281094">
    <property type="component" value="Unassembled WGS sequence"/>
</dbReference>
<sequence>MENNLARVGETILSFFNAQALIAAFELGIFDAIGDGGASEAEIYERCGLAEKSGRQMLIALSALGFVIRDGERYRLAPGMEACLRRDGSQYLGTLARHANKFLYPLWSRCADAVRQDSNQRAAVFNDSRDWFEILYSDPEDVADFHAFLSVLADPFVENFVKGYDFSRHKGFLDIGSGRAALPAKVIAAHPHLTAAVCDLLEAARHMRQELSAAGQLDRIAVYEGDVIAGDLPEIHEDLVHMGWMLHDYGVETQKRILSNIFAALPSGATFIASETPLLDDQAGPAFVALLSLNMLVSSDGGIESTCAEYLERFRQAGFANVRAMPLEGPRTLLIGEKP</sequence>
<evidence type="ECO:0000313" key="8">
    <source>
        <dbReference type="Proteomes" id="UP000281094"/>
    </source>
</evidence>
<evidence type="ECO:0000256" key="3">
    <source>
        <dbReference type="ARBA" id="ARBA00022691"/>
    </source>
</evidence>
<dbReference type="InterPro" id="IPR036390">
    <property type="entry name" value="WH_DNA-bd_sf"/>
</dbReference>
<evidence type="ECO:0000256" key="4">
    <source>
        <dbReference type="PIRSR" id="PIRSR005739-1"/>
    </source>
</evidence>
<dbReference type="PIRSF" id="PIRSF005739">
    <property type="entry name" value="O-mtase"/>
    <property type="match status" value="1"/>
</dbReference>
<dbReference type="GO" id="GO:0008171">
    <property type="term" value="F:O-methyltransferase activity"/>
    <property type="evidence" value="ECO:0007669"/>
    <property type="project" value="InterPro"/>
</dbReference>
<dbReference type="AlphaFoldDB" id="A0A3L7J403"/>
<dbReference type="SUPFAM" id="SSF53335">
    <property type="entry name" value="S-adenosyl-L-methionine-dependent methyltransferases"/>
    <property type="match status" value="1"/>
</dbReference>
<feature type="domain" description="O-methyltransferase dimerisation" evidence="6">
    <location>
        <begin position="11"/>
        <end position="78"/>
    </location>
</feature>
<gene>
    <name evidence="7" type="ORF">D8780_14590</name>
</gene>
<dbReference type="Gene3D" id="3.40.50.150">
    <property type="entry name" value="Vaccinia Virus protein VP39"/>
    <property type="match status" value="1"/>
</dbReference>
<feature type="active site" description="Proton acceptor" evidence="4">
    <location>
        <position position="247"/>
    </location>
</feature>
<dbReference type="CDD" id="cd02440">
    <property type="entry name" value="AdoMet_MTases"/>
    <property type="match status" value="1"/>
</dbReference>
<dbReference type="SUPFAM" id="SSF46785">
    <property type="entry name" value="Winged helix' DNA-binding domain"/>
    <property type="match status" value="1"/>
</dbReference>
<evidence type="ECO:0000256" key="1">
    <source>
        <dbReference type="ARBA" id="ARBA00022603"/>
    </source>
</evidence>
<dbReference type="RefSeq" id="WP_121646606.1">
    <property type="nucleotide sequence ID" value="NZ_RCWN01000002.1"/>
</dbReference>
<keyword evidence="8" id="KW-1185">Reference proteome</keyword>
<name>A0A3L7J403_9HYPH</name>
<evidence type="ECO:0000259" key="5">
    <source>
        <dbReference type="Pfam" id="PF00891"/>
    </source>
</evidence>
<proteinExistence type="predicted"/>
<dbReference type="EMBL" id="RCWN01000002">
    <property type="protein sequence ID" value="RLQ85189.1"/>
    <property type="molecule type" value="Genomic_DNA"/>
</dbReference>
<dbReference type="GO" id="GO:0032259">
    <property type="term" value="P:methylation"/>
    <property type="evidence" value="ECO:0007669"/>
    <property type="project" value="UniProtKB-KW"/>
</dbReference>
<evidence type="ECO:0000256" key="2">
    <source>
        <dbReference type="ARBA" id="ARBA00022679"/>
    </source>
</evidence>
<dbReference type="Pfam" id="PF08100">
    <property type="entry name" value="Dimerisation"/>
    <property type="match status" value="1"/>
</dbReference>
<dbReference type="InterPro" id="IPR001077">
    <property type="entry name" value="COMT_C"/>
</dbReference>
<dbReference type="Gene3D" id="1.10.10.10">
    <property type="entry name" value="Winged helix-like DNA-binding domain superfamily/Winged helix DNA-binding domain"/>
    <property type="match status" value="1"/>
</dbReference>
<dbReference type="PANTHER" id="PTHR43712">
    <property type="entry name" value="PUTATIVE (AFU_ORTHOLOGUE AFUA_4G14580)-RELATED"/>
    <property type="match status" value="1"/>
</dbReference>
<dbReference type="InterPro" id="IPR012967">
    <property type="entry name" value="COMT_dimerisation"/>
</dbReference>
<dbReference type="InterPro" id="IPR036388">
    <property type="entry name" value="WH-like_DNA-bd_sf"/>
</dbReference>
<protein>
    <submittedName>
        <fullName evidence="7">SAM-dependent methyltransferase</fullName>
    </submittedName>
</protein>
<dbReference type="PANTHER" id="PTHR43712:SF2">
    <property type="entry name" value="O-METHYLTRANSFERASE CICE"/>
    <property type="match status" value="1"/>
</dbReference>
<keyword evidence="2 7" id="KW-0808">Transferase</keyword>
<organism evidence="7 8">
    <name type="scientific">Notoacmeibacter ruber</name>
    <dbReference type="NCBI Taxonomy" id="2670375"/>
    <lineage>
        <taxon>Bacteria</taxon>
        <taxon>Pseudomonadati</taxon>
        <taxon>Pseudomonadota</taxon>
        <taxon>Alphaproteobacteria</taxon>
        <taxon>Hyphomicrobiales</taxon>
        <taxon>Notoacmeibacteraceae</taxon>
        <taxon>Notoacmeibacter</taxon>
    </lineage>
</organism>
<evidence type="ECO:0000259" key="6">
    <source>
        <dbReference type="Pfam" id="PF08100"/>
    </source>
</evidence>
<feature type="domain" description="O-methyltransferase C-terminal" evidence="5">
    <location>
        <begin position="107"/>
        <end position="320"/>
    </location>
</feature>
<accession>A0A3L7J403</accession>
<keyword evidence="3" id="KW-0949">S-adenosyl-L-methionine</keyword>
<comment type="caution">
    <text evidence="7">The sequence shown here is derived from an EMBL/GenBank/DDBJ whole genome shotgun (WGS) entry which is preliminary data.</text>
</comment>
<reference evidence="7 8" key="1">
    <citation type="submission" date="2018-10" db="EMBL/GenBank/DDBJ databases">
        <title>Notoacmeibacter sp. M2BS9Y-3-1, whole genome shotgun sequence.</title>
        <authorList>
            <person name="Tuo L."/>
        </authorList>
    </citation>
    <scope>NUCLEOTIDE SEQUENCE [LARGE SCALE GENOMIC DNA]</scope>
    <source>
        <strain evidence="7 8">M2BS9Y-3-1</strain>
    </source>
</reference>
<keyword evidence="1 7" id="KW-0489">Methyltransferase</keyword>
<dbReference type="Pfam" id="PF00891">
    <property type="entry name" value="Methyltransf_2"/>
    <property type="match status" value="1"/>
</dbReference>
<dbReference type="InterPro" id="IPR016461">
    <property type="entry name" value="COMT-like"/>
</dbReference>
<dbReference type="PROSITE" id="PS51683">
    <property type="entry name" value="SAM_OMT_II"/>
    <property type="match status" value="1"/>
</dbReference>
<dbReference type="GO" id="GO:0046983">
    <property type="term" value="F:protein dimerization activity"/>
    <property type="evidence" value="ECO:0007669"/>
    <property type="project" value="InterPro"/>
</dbReference>
<dbReference type="InterPro" id="IPR029063">
    <property type="entry name" value="SAM-dependent_MTases_sf"/>
</dbReference>